<evidence type="ECO:0000256" key="2">
    <source>
        <dbReference type="PROSITE-ProRule" id="PRU00335"/>
    </source>
</evidence>
<feature type="DNA-binding region" description="H-T-H motif" evidence="2">
    <location>
        <begin position="52"/>
        <end position="71"/>
    </location>
</feature>
<dbReference type="Gene3D" id="1.10.357.10">
    <property type="entry name" value="Tetracycline Repressor, domain 2"/>
    <property type="match status" value="1"/>
</dbReference>
<name>A0ABV2CVY9_9RHOO</name>
<keyword evidence="1 2" id="KW-0238">DNA-binding</keyword>
<evidence type="ECO:0000259" key="3">
    <source>
        <dbReference type="PROSITE" id="PS50977"/>
    </source>
</evidence>
<dbReference type="Proteomes" id="UP001548590">
    <property type="component" value="Unassembled WGS sequence"/>
</dbReference>
<dbReference type="InterPro" id="IPR050109">
    <property type="entry name" value="HTH-type_TetR-like_transc_reg"/>
</dbReference>
<protein>
    <submittedName>
        <fullName evidence="4">Helix-turn-helix domain-containing protein</fullName>
    </submittedName>
</protein>
<accession>A0ABV2CVY9</accession>
<evidence type="ECO:0000256" key="1">
    <source>
        <dbReference type="ARBA" id="ARBA00023125"/>
    </source>
</evidence>
<dbReference type="PROSITE" id="PS50977">
    <property type="entry name" value="HTH_TETR_2"/>
    <property type="match status" value="1"/>
</dbReference>
<keyword evidence="5" id="KW-1185">Reference proteome</keyword>
<dbReference type="RefSeq" id="WP_345927969.1">
    <property type="nucleotide sequence ID" value="NZ_JBDIVF010000005.1"/>
</dbReference>
<dbReference type="PANTHER" id="PTHR30055:SF222">
    <property type="entry name" value="REGULATORY PROTEIN"/>
    <property type="match status" value="1"/>
</dbReference>
<evidence type="ECO:0000313" key="5">
    <source>
        <dbReference type="Proteomes" id="UP001548590"/>
    </source>
</evidence>
<dbReference type="EMBL" id="JBEWLZ010000021">
    <property type="protein sequence ID" value="MET1492090.1"/>
    <property type="molecule type" value="Genomic_DNA"/>
</dbReference>
<evidence type="ECO:0000313" key="4">
    <source>
        <dbReference type="EMBL" id="MET1492090.1"/>
    </source>
</evidence>
<comment type="caution">
    <text evidence="4">The sequence shown here is derived from an EMBL/GenBank/DDBJ whole genome shotgun (WGS) entry which is preliminary data.</text>
</comment>
<feature type="domain" description="HTH tetR-type" evidence="3">
    <location>
        <begin position="30"/>
        <end position="89"/>
    </location>
</feature>
<organism evidence="4 5">
    <name type="scientific">Uliginosibacterium paludis</name>
    <dbReference type="NCBI Taxonomy" id="1615952"/>
    <lineage>
        <taxon>Bacteria</taxon>
        <taxon>Pseudomonadati</taxon>
        <taxon>Pseudomonadota</taxon>
        <taxon>Betaproteobacteria</taxon>
        <taxon>Rhodocyclales</taxon>
        <taxon>Zoogloeaceae</taxon>
        <taxon>Uliginosibacterium</taxon>
    </lineage>
</organism>
<sequence>MTHLHSVPAFYKMSEHSLKTLPDMARPRSEDKQIALLDAATEVIALQGLGAPTALIAKRAGVAEGTLFRYFPNKDALLNAVYLHQCRNAAESTRCAWDVALPLEERMSAAWSDWIDWGVSHPAAFKAMAQLETSDKLSPEAREEGLKLCGDCQENFGELPFEGMSKAVAREFFNMISMAISQATIDFSLSHPDQTKAAKTVAFKLFCKGLMEP</sequence>
<dbReference type="PANTHER" id="PTHR30055">
    <property type="entry name" value="HTH-TYPE TRANSCRIPTIONAL REGULATOR RUTR"/>
    <property type="match status" value="1"/>
</dbReference>
<dbReference type="PRINTS" id="PR00455">
    <property type="entry name" value="HTHTETR"/>
</dbReference>
<dbReference type="Pfam" id="PF00440">
    <property type="entry name" value="TetR_N"/>
    <property type="match status" value="1"/>
</dbReference>
<dbReference type="SUPFAM" id="SSF46689">
    <property type="entry name" value="Homeodomain-like"/>
    <property type="match status" value="1"/>
</dbReference>
<gene>
    <name evidence="4" type="ORF">ABVT11_19795</name>
</gene>
<dbReference type="InterPro" id="IPR001647">
    <property type="entry name" value="HTH_TetR"/>
</dbReference>
<reference evidence="4 5" key="1">
    <citation type="submission" date="2024-07" db="EMBL/GenBank/DDBJ databases">
        <title>Uliginosibacterium paludis KCTC:42655.</title>
        <authorList>
            <person name="Kim M.K."/>
        </authorList>
    </citation>
    <scope>NUCLEOTIDE SEQUENCE [LARGE SCALE GENOMIC DNA]</scope>
    <source>
        <strain evidence="4 5">KCTC 42655</strain>
    </source>
</reference>
<dbReference type="InterPro" id="IPR009057">
    <property type="entry name" value="Homeodomain-like_sf"/>
</dbReference>
<proteinExistence type="predicted"/>